<keyword evidence="4" id="KW-0597">Phosphoprotein</keyword>
<dbReference type="SMART" id="SM00448">
    <property type="entry name" value="REC"/>
    <property type="match status" value="1"/>
</dbReference>
<dbReference type="EMBL" id="AVPF01000024">
    <property type="protein sequence ID" value="KGX87449.1"/>
    <property type="molecule type" value="Genomic_DNA"/>
</dbReference>
<sequence length="232" mass="26626">MNVLLVDDEPMMLEQLKVMIKPLCPLWNLYPAVDGSQAMHIIEDLPIHLAFLDIEMPGKSGLELAAELKQRYPNIEIVIITAHQDFDYAKQSIKVGVAEYLTKPLIESELKEVVKRFANDVDFMNYSQIVLRALNIVHDKYDESLNLSNVASMIHVNSSYLSRRFSDEVGLSFSEYVTNYRIEMAKNLLRSNKELSVSDVAEQVGFNRLHYFSTTFKKKLGMSPKEFREKGD</sequence>
<comment type="caution">
    <text evidence="7">The sequence shown here is derived from an EMBL/GenBank/DDBJ whole genome shotgun (WGS) entry which is preliminary data.</text>
</comment>
<dbReference type="PROSITE" id="PS50110">
    <property type="entry name" value="RESPONSE_REGULATORY"/>
    <property type="match status" value="1"/>
</dbReference>
<keyword evidence="8" id="KW-1185">Reference proteome</keyword>
<dbReference type="InterPro" id="IPR020449">
    <property type="entry name" value="Tscrpt_reg_AraC-type_HTH"/>
</dbReference>
<dbReference type="GO" id="GO:0003700">
    <property type="term" value="F:DNA-binding transcription factor activity"/>
    <property type="evidence" value="ECO:0007669"/>
    <property type="project" value="InterPro"/>
</dbReference>
<dbReference type="InterPro" id="IPR018060">
    <property type="entry name" value="HTH_AraC"/>
</dbReference>
<dbReference type="SUPFAM" id="SSF52172">
    <property type="entry name" value="CheY-like"/>
    <property type="match status" value="1"/>
</dbReference>
<dbReference type="eggNOG" id="COG4753">
    <property type="taxonomic scope" value="Bacteria"/>
</dbReference>
<dbReference type="Proteomes" id="UP000030403">
    <property type="component" value="Unassembled WGS sequence"/>
</dbReference>
<dbReference type="Pfam" id="PF12833">
    <property type="entry name" value="HTH_18"/>
    <property type="match status" value="1"/>
</dbReference>
<gene>
    <name evidence="7" type="ORF">N783_09885</name>
</gene>
<feature type="modified residue" description="4-aspartylphosphate" evidence="4">
    <location>
        <position position="53"/>
    </location>
</feature>
<dbReference type="Gene3D" id="3.40.50.2300">
    <property type="match status" value="1"/>
</dbReference>
<dbReference type="PANTHER" id="PTHR43280">
    <property type="entry name" value="ARAC-FAMILY TRANSCRIPTIONAL REGULATOR"/>
    <property type="match status" value="1"/>
</dbReference>
<evidence type="ECO:0000259" key="6">
    <source>
        <dbReference type="PROSITE" id="PS50110"/>
    </source>
</evidence>
<dbReference type="CDD" id="cd17536">
    <property type="entry name" value="REC_YesN-like"/>
    <property type="match status" value="1"/>
</dbReference>
<dbReference type="InterPro" id="IPR001789">
    <property type="entry name" value="Sig_transdc_resp-reg_receiver"/>
</dbReference>
<evidence type="ECO:0000313" key="7">
    <source>
        <dbReference type="EMBL" id="KGX87449.1"/>
    </source>
</evidence>
<dbReference type="PROSITE" id="PS00041">
    <property type="entry name" value="HTH_ARAC_FAMILY_1"/>
    <property type="match status" value="1"/>
</dbReference>
<reference evidence="7 8" key="1">
    <citation type="submission" date="2013-08" db="EMBL/GenBank/DDBJ databases">
        <authorList>
            <person name="Huang J."/>
            <person name="Wang G."/>
        </authorList>
    </citation>
    <scope>NUCLEOTIDE SEQUENCE [LARGE SCALE GENOMIC DNA]</scope>
    <source>
        <strain evidence="7 8">BH030004</strain>
    </source>
</reference>
<evidence type="ECO:0000256" key="3">
    <source>
        <dbReference type="ARBA" id="ARBA00023163"/>
    </source>
</evidence>
<name>A0A0A5G5W6_9BACI</name>
<dbReference type="Pfam" id="PF00072">
    <property type="entry name" value="Response_reg"/>
    <property type="match status" value="1"/>
</dbReference>
<dbReference type="InterPro" id="IPR009057">
    <property type="entry name" value="Homeodomain-like_sf"/>
</dbReference>
<accession>A0A0A5G5W6</accession>
<dbReference type="RefSeq" id="WP_027446752.1">
    <property type="nucleotide sequence ID" value="NZ_AULJ01000040.1"/>
</dbReference>
<dbReference type="PRINTS" id="PR00032">
    <property type="entry name" value="HTHARAC"/>
</dbReference>
<evidence type="ECO:0000256" key="4">
    <source>
        <dbReference type="PROSITE-ProRule" id="PRU00169"/>
    </source>
</evidence>
<dbReference type="Gene3D" id="1.10.10.60">
    <property type="entry name" value="Homeodomain-like"/>
    <property type="match status" value="2"/>
</dbReference>
<dbReference type="InterPro" id="IPR011006">
    <property type="entry name" value="CheY-like_superfamily"/>
</dbReference>
<feature type="domain" description="Response regulatory" evidence="6">
    <location>
        <begin position="2"/>
        <end position="118"/>
    </location>
</feature>
<feature type="domain" description="HTH araC/xylS-type" evidence="5">
    <location>
        <begin position="131"/>
        <end position="230"/>
    </location>
</feature>
<keyword evidence="3" id="KW-0804">Transcription</keyword>
<evidence type="ECO:0000256" key="1">
    <source>
        <dbReference type="ARBA" id="ARBA00023015"/>
    </source>
</evidence>
<evidence type="ECO:0000313" key="8">
    <source>
        <dbReference type="Proteomes" id="UP000030403"/>
    </source>
</evidence>
<dbReference type="PANTHER" id="PTHR43280:SF2">
    <property type="entry name" value="HTH-TYPE TRANSCRIPTIONAL REGULATOR EXSA"/>
    <property type="match status" value="1"/>
</dbReference>
<organism evidence="7 8">
    <name type="scientific">Pontibacillus marinus BH030004 = DSM 16465</name>
    <dbReference type="NCBI Taxonomy" id="1385511"/>
    <lineage>
        <taxon>Bacteria</taxon>
        <taxon>Bacillati</taxon>
        <taxon>Bacillota</taxon>
        <taxon>Bacilli</taxon>
        <taxon>Bacillales</taxon>
        <taxon>Bacillaceae</taxon>
        <taxon>Pontibacillus</taxon>
    </lineage>
</organism>
<proteinExistence type="predicted"/>
<dbReference type="SUPFAM" id="SSF46689">
    <property type="entry name" value="Homeodomain-like"/>
    <property type="match status" value="2"/>
</dbReference>
<dbReference type="GO" id="GO:0043565">
    <property type="term" value="F:sequence-specific DNA binding"/>
    <property type="evidence" value="ECO:0007669"/>
    <property type="project" value="InterPro"/>
</dbReference>
<evidence type="ECO:0000256" key="2">
    <source>
        <dbReference type="ARBA" id="ARBA00023125"/>
    </source>
</evidence>
<dbReference type="InterPro" id="IPR018062">
    <property type="entry name" value="HTH_AraC-typ_CS"/>
</dbReference>
<dbReference type="SMART" id="SM00342">
    <property type="entry name" value="HTH_ARAC"/>
    <property type="match status" value="1"/>
</dbReference>
<protein>
    <submittedName>
        <fullName evidence="7">Chemotaxis protein CheY</fullName>
    </submittedName>
</protein>
<keyword evidence="2" id="KW-0238">DNA-binding</keyword>
<dbReference type="AlphaFoldDB" id="A0A0A5G5W6"/>
<keyword evidence="1" id="KW-0805">Transcription regulation</keyword>
<dbReference type="eggNOG" id="COG2207">
    <property type="taxonomic scope" value="Bacteria"/>
</dbReference>
<dbReference type="PROSITE" id="PS01124">
    <property type="entry name" value="HTH_ARAC_FAMILY_2"/>
    <property type="match status" value="1"/>
</dbReference>
<dbReference type="STRING" id="1385511.GCA_000425225_03126"/>
<dbReference type="GO" id="GO:0000160">
    <property type="term" value="P:phosphorelay signal transduction system"/>
    <property type="evidence" value="ECO:0007669"/>
    <property type="project" value="InterPro"/>
</dbReference>
<evidence type="ECO:0000259" key="5">
    <source>
        <dbReference type="PROSITE" id="PS01124"/>
    </source>
</evidence>
<dbReference type="OrthoDB" id="9788446at2"/>